<comment type="subcellular location">
    <subcellularLocation>
        <location evidence="1">Nucleus</location>
    </subcellularLocation>
</comment>
<keyword evidence="4" id="KW-0479">Metal-binding</keyword>
<dbReference type="GO" id="GO:0003688">
    <property type="term" value="F:DNA replication origin binding"/>
    <property type="evidence" value="ECO:0007669"/>
    <property type="project" value="TreeGrafter"/>
</dbReference>
<feature type="compositionally biased region" description="Polar residues" evidence="8">
    <location>
        <begin position="190"/>
        <end position="201"/>
    </location>
</feature>
<evidence type="ECO:0000256" key="3">
    <source>
        <dbReference type="ARBA" id="ARBA00022705"/>
    </source>
</evidence>
<feature type="compositionally biased region" description="Low complexity" evidence="8">
    <location>
        <begin position="52"/>
        <end position="66"/>
    </location>
</feature>
<feature type="compositionally biased region" description="Basic and acidic residues" evidence="8">
    <location>
        <begin position="250"/>
        <end position="268"/>
    </location>
</feature>
<dbReference type="GO" id="GO:0003697">
    <property type="term" value="F:single-stranded DNA binding"/>
    <property type="evidence" value="ECO:0007669"/>
    <property type="project" value="InterPro"/>
</dbReference>
<feature type="compositionally biased region" description="Polar residues" evidence="8">
    <location>
        <begin position="273"/>
        <end position="282"/>
    </location>
</feature>
<keyword evidence="12" id="KW-1185">Reference proteome</keyword>
<feature type="compositionally biased region" description="Basic and acidic residues" evidence="8">
    <location>
        <begin position="797"/>
        <end position="806"/>
    </location>
</feature>
<dbReference type="GO" id="GO:0043596">
    <property type="term" value="C:nuclear replication fork"/>
    <property type="evidence" value="ECO:0007669"/>
    <property type="project" value="TreeGrafter"/>
</dbReference>
<feature type="region of interest" description="Disordered" evidence="8">
    <location>
        <begin position="1"/>
        <end position="85"/>
    </location>
</feature>
<sequence length="831" mass="91151">MVVVRESPRAKISPDKNGSHWPPKSPFQALLSSPSGRKTLEDRSTSRAGAERSTSPSPLRRPQSSSKALQELAMSASEASEDEEDIQLRLEEIRLRQKQKKLEKKRKLEANGRSVPTGGAERSRSPVKSTGSILEHRRPITNVEVPLSPTRDRILEPQEQLPPARRRLGLEAVTKAADVSLKRARDGTQIKRTASARSASNCDAPKMSFNDRLKASRQTADDREAKQDRIERSRSKGFGKAATAFNAAKRSMDETRSALRRTDFESKRPSSAREMQTTSKLSQARLAPKSSSERTSHSNKQPRPRASGLFEQEQAGARRDQAGSGSDLDIQPPQNSSSENMAGSFESFSEIHLSKRNIAHSVVARELEGKEVYTLPRLLKEVKAPHYDPPDCEEDFVVFAILASKSSPFDAKSTHKTSDMDKPQQDAEAPRNKFLVLHLTDLKWELDLFLFGTGFDQFWKLTPGTLLCILNPSIMPPKTNQHNGRFSLKLSSSEDMVMEIGVARDLGYCTSIKKDGQQCGQWVDKRHTEVCEFHLNLFVEKQRKGRMEVNTMWRGSATGNEDARIKSRARQQGGFDRAVKAQKGITNHREYGTLYSVPTGMGFGKTAATLLDAEDVNKLDSFTEGEKSRKRIAAAEKERQLQRRLGQMGSGVGAKYMQAKSASTSAATTSASSTAARGHHHRHTASEGGNTAAGGGMFEKPKAADLGLLNNKATDMHMSPAKDRKSHFGLGASHKAAGGRDALGWGGAKKPNLLLPQASSRVGSPERGQTKLSSGRGREEGNLSPSKRARFMLVGKGIREPGRESDVGVGKGGGRGDVDVDEDDEDDLDIV</sequence>
<reference evidence="11" key="1">
    <citation type="journal article" date="2020" name="Stud. Mycol.">
        <title>101 Dothideomycetes genomes: a test case for predicting lifestyles and emergence of pathogens.</title>
        <authorList>
            <person name="Haridas S."/>
            <person name="Albert R."/>
            <person name="Binder M."/>
            <person name="Bloem J."/>
            <person name="Labutti K."/>
            <person name="Salamov A."/>
            <person name="Andreopoulos B."/>
            <person name="Baker S."/>
            <person name="Barry K."/>
            <person name="Bills G."/>
            <person name="Bluhm B."/>
            <person name="Cannon C."/>
            <person name="Castanera R."/>
            <person name="Culley D."/>
            <person name="Daum C."/>
            <person name="Ezra D."/>
            <person name="Gonzalez J."/>
            <person name="Henrissat B."/>
            <person name="Kuo A."/>
            <person name="Liang C."/>
            <person name="Lipzen A."/>
            <person name="Lutzoni F."/>
            <person name="Magnuson J."/>
            <person name="Mondo S."/>
            <person name="Nolan M."/>
            <person name="Ohm R."/>
            <person name="Pangilinan J."/>
            <person name="Park H.-J."/>
            <person name="Ramirez L."/>
            <person name="Alfaro M."/>
            <person name="Sun H."/>
            <person name="Tritt A."/>
            <person name="Yoshinaga Y."/>
            <person name="Zwiers L.-H."/>
            <person name="Turgeon B."/>
            <person name="Goodwin S."/>
            <person name="Spatafora J."/>
            <person name="Crous P."/>
            <person name="Grigoriev I."/>
        </authorList>
    </citation>
    <scope>NUCLEOTIDE SEQUENCE</scope>
    <source>
        <strain evidence="11">CBS 116005</strain>
    </source>
</reference>
<dbReference type="Pfam" id="PF09329">
    <property type="entry name" value="zf-primase"/>
    <property type="match status" value="1"/>
</dbReference>
<evidence type="ECO:0000313" key="11">
    <source>
        <dbReference type="EMBL" id="KAF2763986.1"/>
    </source>
</evidence>
<dbReference type="AlphaFoldDB" id="A0A6G1KTN7"/>
<dbReference type="InterPro" id="IPR040184">
    <property type="entry name" value="Mcm10"/>
</dbReference>
<dbReference type="Proteomes" id="UP000799436">
    <property type="component" value="Unassembled WGS sequence"/>
</dbReference>
<dbReference type="OrthoDB" id="202825at2759"/>
<accession>A0A6G1KTN7</accession>
<dbReference type="InterPro" id="IPR012340">
    <property type="entry name" value="NA-bd_OB-fold"/>
</dbReference>
<feature type="compositionally biased region" description="Basic and acidic residues" evidence="8">
    <location>
        <begin position="1"/>
        <end position="18"/>
    </location>
</feature>
<feature type="compositionally biased region" description="Polar residues" evidence="8">
    <location>
        <begin position="332"/>
        <end position="341"/>
    </location>
</feature>
<evidence type="ECO:0000256" key="1">
    <source>
        <dbReference type="ARBA" id="ARBA00004123"/>
    </source>
</evidence>
<dbReference type="GO" id="GO:0006270">
    <property type="term" value="P:DNA replication initiation"/>
    <property type="evidence" value="ECO:0007669"/>
    <property type="project" value="InterPro"/>
</dbReference>
<evidence type="ECO:0000256" key="7">
    <source>
        <dbReference type="ARBA" id="ARBA00023242"/>
    </source>
</evidence>
<feature type="domain" description="Zinc finger Mcm10/DnaG-type" evidence="9">
    <location>
        <begin position="501"/>
        <end position="546"/>
    </location>
</feature>
<evidence type="ECO:0000256" key="5">
    <source>
        <dbReference type="ARBA" id="ARBA00022771"/>
    </source>
</evidence>
<feature type="region of interest" description="Disordered" evidence="8">
    <location>
        <begin position="99"/>
        <end position="167"/>
    </location>
</feature>
<dbReference type="InterPro" id="IPR015408">
    <property type="entry name" value="Znf_Mcm10/DnaG"/>
</dbReference>
<evidence type="ECO:0000256" key="8">
    <source>
        <dbReference type="SAM" id="MobiDB-lite"/>
    </source>
</evidence>
<organism evidence="11 12">
    <name type="scientific">Teratosphaeria nubilosa</name>
    <dbReference type="NCBI Taxonomy" id="161662"/>
    <lineage>
        <taxon>Eukaryota</taxon>
        <taxon>Fungi</taxon>
        <taxon>Dikarya</taxon>
        <taxon>Ascomycota</taxon>
        <taxon>Pezizomycotina</taxon>
        <taxon>Dothideomycetes</taxon>
        <taxon>Dothideomycetidae</taxon>
        <taxon>Mycosphaerellales</taxon>
        <taxon>Teratosphaeriaceae</taxon>
        <taxon>Teratosphaeria</taxon>
    </lineage>
</organism>
<keyword evidence="5" id="KW-0863">Zinc-finger</keyword>
<keyword evidence="7" id="KW-0539">Nucleus</keyword>
<keyword evidence="3" id="KW-0235">DNA replication</keyword>
<dbReference type="EMBL" id="ML995947">
    <property type="protein sequence ID" value="KAF2763986.1"/>
    <property type="molecule type" value="Genomic_DNA"/>
</dbReference>
<evidence type="ECO:0000313" key="12">
    <source>
        <dbReference type="Proteomes" id="UP000799436"/>
    </source>
</evidence>
<evidence type="ECO:0000256" key="4">
    <source>
        <dbReference type="ARBA" id="ARBA00022723"/>
    </source>
</evidence>
<evidence type="ECO:0000256" key="2">
    <source>
        <dbReference type="ARBA" id="ARBA00009679"/>
    </source>
</evidence>
<comment type="similarity">
    <text evidence="2">Belongs to the MCM10 family.</text>
</comment>
<feature type="compositionally biased region" description="Low complexity" evidence="8">
    <location>
        <begin position="663"/>
        <end position="676"/>
    </location>
</feature>
<evidence type="ECO:0000259" key="9">
    <source>
        <dbReference type="Pfam" id="PF09329"/>
    </source>
</evidence>
<dbReference type="Gene3D" id="2.40.50.140">
    <property type="entry name" value="Nucleic acid-binding proteins"/>
    <property type="match status" value="1"/>
</dbReference>
<evidence type="ECO:0000256" key="6">
    <source>
        <dbReference type="ARBA" id="ARBA00022833"/>
    </source>
</evidence>
<name>A0A6G1KTN7_9PEZI</name>
<evidence type="ECO:0000259" key="10">
    <source>
        <dbReference type="Pfam" id="PF22379"/>
    </source>
</evidence>
<feature type="region of interest" description="Disordered" evidence="8">
    <location>
        <begin position="741"/>
        <end position="831"/>
    </location>
</feature>
<protein>
    <submittedName>
        <fullName evidence="11">Uncharacterized protein</fullName>
    </submittedName>
</protein>
<dbReference type="Pfam" id="PF22379">
    <property type="entry name" value="OB_MCM10"/>
    <property type="match status" value="1"/>
</dbReference>
<proteinExistence type="inferred from homology"/>
<dbReference type="PANTHER" id="PTHR13454">
    <property type="entry name" value="PROTEIN MCM10 HOMOLOG"/>
    <property type="match status" value="1"/>
</dbReference>
<feature type="compositionally biased region" description="Acidic residues" evidence="8">
    <location>
        <begin position="819"/>
        <end position="831"/>
    </location>
</feature>
<keyword evidence="6" id="KW-0862">Zinc</keyword>
<dbReference type="PANTHER" id="PTHR13454:SF11">
    <property type="entry name" value="PROTEIN MCM10 HOMOLOG"/>
    <property type="match status" value="1"/>
</dbReference>
<feature type="region of interest" description="Disordered" evidence="8">
    <location>
        <begin position="663"/>
        <end position="699"/>
    </location>
</feature>
<feature type="compositionally biased region" description="Basic and acidic residues" evidence="8">
    <location>
        <begin position="209"/>
        <end position="234"/>
    </location>
</feature>
<dbReference type="InterPro" id="IPR055065">
    <property type="entry name" value="OB_MCM10"/>
</dbReference>
<feature type="domain" description="MCM10 OB-fold" evidence="10">
    <location>
        <begin position="348"/>
        <end position="493"/>
    </location>
</feature>
<gene>
    <name evidence="11" type="ORF">EJ03DRAFT_392306</name>
</gene>
<feature type="region of interest" description="Disordered" evidence="8">
    <location>
        <begin position="183"/>
        <end position="341"/>
    </location>
</feature>
<dbReference type="GO" id="GO:0008270">
    <property type="term" value="F:zinc ion binding"/>
    <property type="evidence" value="ECO:0007669"/>
    <property type="project" value="UniProtKB-KW"/>
</dbReference>